<dbReference type="Proteomes" id="UP001140066">
    <property type="component" value="Unassembled WGS sequence"/>
</dbReference>
<reference evidence="1" key="1">
    <citation type="submission" date="2022-07" db="EMBL/GenBank/DDBJ databases">
        <title>Phylogenomic reconstructions and comparative analyses of Kickxellomycotina fungi.</title>
        <authorList>
            <person name="Reynolds N.K."/>
            <person name="Stajich J.E."/>
            <person name="Barry K."/>
            <person name="Grigoriev I.V."/>
            <person name="Crous P."/>
            <person name="Smith M.E."/>
        </authorList>
    </citation>
    <scope>NUCLEOTIDE SEQUENCE</scope>
    <source>
        <strain evidence="1">BCRC 34191</strain>
    </source>
</reference>
<proteinExistence type="predicted"/>
<organism evidence="1 2">
    <name type="scientific">Coemansia linderi</name>
    <dbReference type="NCBI Taxonomy" id="2663919"/>
    <lineage>
        <taxon>Eukaryota</taxon>
        <taxon>Fungi</taxon>
        <taxon>Fungi incertae sedis</taxon>
        <taxon>Zoopagomycota</taxon>
        <taxon>Kickxellomycotina</taxon>
        <taxon>Kickxellomycetes</taxon>
        <taxon>Kickxellales</taxon>
        <taxon>Kickxellaceae</taxon>
        <taxon>Coemansia</taxon>
    </lineage>
</organism>
<dbReference type="EMBL" id="JANBUK010004383">
    <property type="protein sequence ID" value="KAJ2764120.1"/>
    <property type="molecule type" value="Genomic_DNA"/>
</dbReference>
<evidence type="ECO:0000313" key="2">
    <source>
        <dbReference type="Proteomes" id="UP001140066"/>
    </source>
</evidence>
<accession>A0ACC1JND9</accession>
<comment type="caution">
    <text evidence="1">The sequence shown here is derived from an EMBL/GenBank/DDBJ whole genome shotgun (WGS) entry which is preliminary data.</text>
</comment>
<gene>
    <name evidence="1" type="ORF">GGI18_006519</name>
</gene>
<name>A0ACC1JND9_9FUNG</name>
<sequence>MDLAAMRQRAQSSPWVQQLISGSRVCRFSGHYLPRDMLLRVKPKQRAHGKSLLCIDELERYSPTVGPSSYLPLTGFYAAITDQTNRAVGELGWIRPDVVEHCARVLRLRSVAAMHRAQLEYFAHLNPIDSVEGPKGVTLSRLDASRVEVNRRVVAQDAMWRGPSVYLPLGDPLLSGEAMSWQLSDVLPAAGLQCIIELPATKLLSDRP</sequence>
<evidence type="ECO:0000313" key="1">
    <source>
        <dbReference type="EMBL" id="KAJ2764120.1"/>
    </source>
</evidence>
<keyword evidence="2" id="KW-1185">Reference proteome</keyword>
<protein>
    <submittedName>
        <fullName evidence="1">Uncharacterized protein</fullName>
    </submittedName>
</protein>
<feature type="non-terminal residue" evidence="1">
    <location>
        <position position="208"/>
    </location>
</feature>